<dbReference type="PANTHER" id="PTHR21676:SF6">
    <property type="entry name" value="PROTEIN STUM"/>
    <property type="match status" value="1"/>
</dbReference>
<evidence type="ECO:0000256" key="3">
    <source>
        <dbReference type="ARBA" id="ARBA00022989"/>
    </source>
</evidence>
<keyword evidence="4 5" id="KW-0472">Membrane</keyword>
<comment type="subcellular location">
    <subcellularLocation>
        <location evidence="1">Membrane</location>
        <topology evidence="1">Multi-pass membrane protein</topology>
    </subcellularLocation>
</comment>
<dbReference type="Pfam" id="PF15795">
    <property type="entry name" value="Spec3"/>
    <property type="match status" value="1"/>
</dbReference>
<evidence type="ECO:0000256" key="2">
    <source>
        <dbReference type="ARBA" id="ARBA00022692"/>
    </source>
</evidence>
<evidence type="ECO:0000256" key="1">
    <source>
        <dbReference type="ARBA" id="ARBA00004141"/>
    </source>
</evidence>
<organism evidence="6 7">
    <name type="scientific">Clavelina lepadiformis</name>
    <name type="common">Light-bulb sea squirt</name>
    <name type="synonym">Ascidia lepadiformis</name>
    <dbReference type="NCBI Taxonomy" id="159417"/>
    <lineage>
        <taxon>Eukaryota</taxon>
        <taxon>Metazoa</taxon>
        <taxon>Chordata</taxon>
        <taxon>Tunicata</taxon>
        <taxon>Ascidiacea</taxon>
        <taxon>Aplousobranchia</taxon>
        <taxon>Clavelinidae</taxon>
        <taxon>Clavelina</taxon>
    </lineage>
</organism>
<dbReference type="EMBL" id="CAWYQH010000108">
    <property type="protein sequence ID" value="CAK8688328.1"/>
    <property type="molecule type" value="Genomic_DNA"/>
</dbReference>
<protein>
    <submittedName>
        <fullName evidence="6">Uncharacterized protein</fullName>
    </submittedName>
</protein>
<sequence>MYIVHHMKTPTSGTIIGGFSVLCCGNVGQSGGGRFGTFGINFWVGIAQLFLTGFFFLGWIWSIMWGYAFIASAAAASDRQVVSTTTTTMATSNVPQRLPSVY</sequence>
<proteinExistence type="predicted"/>
<accession>A0ABP0G962</accession>
<evidence type="ECO:0000256" key="5">
    <source>
        <dbReference type="SAM" id="Phobius"/>
    </source>
</evidence>
<keyword evidence="3 5" id="KW-1133">Transmembrane helix</keyword>
<dbReference type="Proteomes" id="UP001642483">
    <property type="component" value="Unassembled WGS sequence"/>
</dbReference>
<evidence type="ECO:0000313" key="6">
    <source>
        <dbReference type="EMBL" id="CAK8688328.1"/>
    </source>
</evidence>
<reference evidence="6 7" key="1">
    <citation type="submission" date="2024-02" db="EMBL/GenBank/DDBJ databases">
        <authorList>
            <person name="Daric V."/>
            <person name="Darras S."/>
        </authorList>
    </citation>
    <scope>NUCLEOTIDE SEQUENCE [LARGE SCALE GENOMIC DNA]</scope>
</reference>
<evidence type="ECO:0000313" key="7">
    <source>
        <dbReference type="Proteomes" id="UP001642483"/>
    </source>
</evidence>
<dbReference type="InterPro" id="IPR026673">
    <property type="entry name" value="SPEC3/Stum"/>
</dbReference>
<keyword evidence="7" id="KW-1185">Reference proteome</keyword>
<comment type="caution">
    <text evidence="6">The sequence shown here is derived from an EMBL/GenBank/DDBJ whole genome shotgun (WGS) entry which is preliminary data.</text>
</comment>
<dbReference type="PANTHER" id="PTHR21676">
    <property type="entry name" value="PROTEIN STUM"/>
    <property type="match status" value="1"/>
</dbReference>
<keyword evidence="2 5" id="KW-0812">Transmembrane</keyword>
<feature type="transmembrane region" description="Helical" evidence="5">
    <location>
        <begin position="42"/>
        <end position="70"/>
    </location>
</feature>
<gene>
    <name evidence="6" type="ORF">CVLEPA_LOCUS20350</name>
</gene>
<evidence type="ECO:0000256" key="4">
    <source>
        <dbReference type="ARBA" id="ARBA00023136"/>
    </source>
</evidence>
<name>A0ABP0G962_CLALP</name>